<organism evidence="3 4">
    <name type="scientific">Aliirhizobium smilacinae</name>
    <dbReference type="NCBI Taxonomy" id="1395944"/>
    <lineage>
        <taxon>Bacteria</taxon>
        <taxon>Pseudomonadati</taxon>
        <taxon>Pseudomonadota</taxon>
        <taxon>Alphaproteobacteria</taxon>
        <taxon>Hyphomicrobiales</taxon>
        <taxon>Rhizobiaceae</taxon>
        <taxon>Aliirhizobium</taxon>
    </lineage>
</organism>
<proteinExistence type="predicted"/>
<feature type="signal peptide" evidence="1">
    <location>
        <begin position="1"/>
        <end position="26"/>
    </location>
</feature>
<evidence type="ECO:0000259" key="2">
    <source>
        <dbReference type="Pfam" id="PF13115"/>
    </source>
</evidence>
<dbReference type="Pfam" id="PF13115">
    <property type="entry name" value="YtkA"/>
    <property type="match status" value="1"/>
</dbReference>
<feature type="domain" description="YtkA-like" evidence="2">
    <location>
        <begin position="26"/>
        <end position="112"/>
    </location>
</feature>
<evidence type="ECO:0000313" key="4">
    <source>
        <dbReference type="Proteomes" id="UP000311605"/>
    </source>
</evidence>
<feature type="chain" id="PRO_5023127475" evidence="1">
    <location>
        <begin position="27"/>
        <end position="133"/>
    </location>
</feature>
<sequence length="133" mass="14236">MNRILFSGRAMLLLGLLAMNPVSASAAAQDYEAALLNTDIKQSRDAMVEVRLTDLHTGAPVADAIIFSTVLDMAPDGMPDMGTAIEPLGSSEPGIYHFKANLSMAGGWRLRIGVMIQGEPEPVERDLILKVSP</sequence>
<dbReference type="EMBL" id="VDMN01000002">
    <property type="protein sequence ID" value="TNM63721.1"/>
    <property type="molecule type" value="Genomic_DNA"/>
</dbReference>
<dbReference type="AlphaFoldDB" id="A0A5C4XLL1"/>
<dbReference type="Proteomes" id="UP000311605">
    <property type="component" value="Unassembled WGS sequence"/>
</dbReference>
<gene>
    <name evidence="3" type="ORF">FHP24_13095</name>
</gene>
<accession>A0A5C4XLL1</accession>
<protein>
    <submittedName>
        <fullName evidence="3">FixH family protein</fullName>
    </submittedName>
</protein>
<evidence type="ECO:0000256" key="1">
    <source>
        <dbReference type="SAM" id="SignalP"/>
    </source>
</evidence>
<dbReference type="OrthoDB" id="7644867at2"/>
<name>A0A5C4XLL1_9HYPH</name>
<keyword evidence="1" id="KW-0732">Signal</keyword>
<reference evidence="3 4" key="1">
    <citation type="submission" date="2019-06" db="EMBL/GenBank/DDBJ databases">
        <title>The draft genome of Rhizobium smilacinae PTYR-5.</title>
        <authorList>
            <person name="Liu L."/>
            <person name="Li L."/>
            <person name="Zhang X."/>
        </authorList>
    </citation>
    <scope>NUCLEOTIDE SEQUENCE [LARGE SCALE GENOMIC DNA]</scope>
    <source>
        <strain evidence="3 4">PTYR-5</strain>
    </source>
</reference>
<keyword evidence="4" id="KW-1185">Reference proteome</keyword>
<evidence type="ECO:0000313" key="3">
    <source>
        <dbReference type="EMBL" id="TNM63721.1"/>
    </source>
</evidence>
<comment type="caution">
    <text evidence="3">The sequence shown here is derived from an EMBL/GenBank/DDBJ whole genome shotgun (WGS) entry which is preliminary data.</text>
</comment>
<dbReference type="InterPro" id="IPR032693">
    <property type="entry name" value="YtkA-like_dom"/>
</dbReference>